<reference evidence="2 3" key="1">
    <citation type="journal article" date="2017" name="Genome Biol.">
        <title>New reference genome sequences of hot pepper reveal the massive evolution of plant disease-resistance genes by retroduplication.</title>
        <authorList>
            <person name="Kim S."/>
            <person name="Park J."/>
            <person name="Yeom S.I."/>
            <person name="Kim Y.M."/>
            <person name="Seo E."/>
            <person name="Kim K.T."/>
            <person name="Kim M.S."/>
            <person name="Lee J.M."/>
            <person name="Cheong K."/>
            <person name="Shin H.S."/>
            <person name="Kim S.B."/>
            <person name="Han K."/>
            <person name="Lee J."/>
            <person name="Park M."/>
            <person name="Lee H.A."/>
            <person name="Lee H.Y."/>
            <person name="Lee Y."/>
            <person name="Oh S."/>
            <person name="Lee J.H."/>
            <person name="Choi E."/>
            <person name="Choi E."/>
            <person name="Lee S.E."/>
            <person name="Jeon J."/>
            <person name="Kim H."/>
            <person name="Choi G."/>
            <person name="Song H."/>
            <person name="Lee J."/>
            <person name="Lee S.C."/>
            <person name="Kwon J.K."/>
            <person name="Lee H.Y."/>
            <person name="Koo N."/>
            <person name="Hong Y."/>
            <person name="Kim R.W."/>
            <person name="Kang W.H."/>
            <person name="Huh J.H."/>
            <person name="Kang B.C."/>
            <person name="Yang T.J."/>
            <person name="Lee Y.H."/>
            <person name="Bennetzen J.L."/>
            <person name="Choi D."/>
        </authorList>
    </citation>
    <scope>NUCLEOTIDE SEQUENCE [LARGE SCALE GENOMIC DNA]</scope>
    <source>
        <strain evidence="3">cv. PBC81</strain>
    </source>
</reference>
<feature type="compositionally biased region" description="Polar residues" evidence="1">
    <location>
        <begin position="33"/>
        <end position="53"/>
    </location>
</feature>
<dbReference type="OrthoDB" id="1305757at2759"/>
<accession>A0A2G2X035</accession>
<name>A0A2G2X035_CAPBA</name>
<feature type="region of interest" description="Disordered" evidence="1">
    <location>
        <begin position="31"/>
        <end position="94"/>
    </location>
</feature>
<dbReference type="Proteomes" id="UP000224567">
    <property type="component" value="Unassembled WGS sequence"/>
</dbReference>
<gene>
    <name evidence="2" type="ORF">CQW23_10605</name>
</gene>
<evidence type="ECO:0000256" key="1">
    <source>
        <dbReference type="SAM" id="MobiDB-lite"/>
    </source>
</evidence>
<protein>
    <submittedName>
        <fullName evidence="2">Uncharacterized protein</fullName>
    </submittedName>
</protein>
<organism evidence="2 3">
    <name type="scientific">Capsicum baccatum</name>
    <name type="common">Peruvian pepper</name>
    <dbReference type="NCBI Taxonomy" id="33114"/>
    <lineage>
        <taxon>Eukaryota</taxon>
        <taxon>Viridiplantae</taxon>
        <taxon>Streptophyta</taxon>
        <taxon>Embryophyta</taxon>
        <taxon>Tracheophyta</taxon>
        <taxon>Spermatophyta</taxon>
        <taxon>Magnoliopsida</taxon>
        <taxon>eudicotyledons</taxon>
        <taxon>Gunneridae</taxon>
        <taxon>Pentapetalae</taxon>
        <taxon>asterids</taxon>
        <taxon>lamiids</taxon>
        <taxon>Solanales</taxon>
        <taxon>Solanaceae</taxon>
        <taxon>Solanoideae</taxon>
        <taxon>Capsiceae</taxon>
        <taxon>Capsicum</taxon>
    </lineage>
</organism>
<proteinExistence type="predicted"/>
<reference evidence="3" key="2">
    <citation type="journal article" date="2017" name="J. Anim. Genet.">
        <title>Multiple reference genome sequences of hot pepper reveal the massive evolution of plant disease resistance genes by retroduplication.</title>
        <authorList>
            <person name="Kim S."/>
            <person name="Park J."/>
            <person name="Yeom S.-I."/>
            <person name="Kim Y.-M."/>
            <person name="Seo E."/>
            <person name="Kim K.-T."/>
            <person name="Kim M.-S."/>
            <person name="Lee J.M."/>
            <person name="Cheong K."/>
            <person name="Shin H.-S."/>
            <person name="Kim S.-B."/>
            <person name="Han K."/>
            <person name="Lee J."/>
            <person name="Park M."/>
            <person name="Lee H.-A."/>
            <person name="Lee H.-Y."/>
            <person name="Lee Y."/>
            <person name="Oh S."/>
            <person name="Lee J.H."/>
            <person name="Choi E."/>
            <person name="Choi E."/>
            <person name="Lee S.E."/>
            <person name="Jeon J."/>
            <person name="Kim H."/>
            <person name="Choi G."/>
            <person name="Song H."/>
            <person name="Lee J."/>
            <person name="Lee S.-C."/>
            <person name="Kwon J.-K."/>
            <person name="Lee H.-Y."/>
            <person name="Koo N."/>
            <person name="Hong Y."/>
            <person name="Kim R.W."/>
            <person name="Kang W.-H."/>
            <person name="Huh J.H."/>
            <person name="Kang B.-C."/>
            <person name="Yang T.-J."/>
            <person name="Lee Y.-H."/>
            <person name="Bennetzen J.L."/>
            <person name="Choi D."/>
        </authorList>
    </citation>
    <scope>NUCLEOTIDE SEQUENCE [LARGE SCALE GENOMIC DNA]</scope>
    <source>
        <strain evidence="3">cv. PBC81</strain>
    </source>
</reference>
<evidence type="ECO:0000313" key="2">
    <source>
        <dbReference type="EMBL" id="PHT50858.1"/>
    </source>
</evidence>
<comment type="caution">
    <text evidence="2">The sequence shown here is derived from an EMBL/GenBank/DDBJ whole genome shotgun (WGS) entry which is preliminary data.</text>
</comment>
<keyword evidence="3" id="KW-1185">Reference proteome</keyword>
<evidence type="ECO:0000313" key="3">
    <source>
        <dbReference type="Proteomes" id="UP000224567"/>
    </source>
</evidence>
<sequence>MKEKLSVALVNVSAKEDLVNQHAKVAEEFVADGNTNEQTPNEQDVGSNVQNADQDVGVAEQSADPDGNTNKQFPNEQDVAVAEQNANQDGDANK</sequence>
<feature type="compositionally biased region" description="Polar residues" evidence="1">
    <location>
        <begin position="84"/>
        <end position="94"/>
    </location>
</feature>
<dbReference type="EMBL" id="MLFT02000004">
    <property type="protein sequence ID" value="PHT50858.1"/>
    <property type="molecule type" value="Genomic_DNA"/>
</dbReference>
<dbReference type="AlphaFoldDB" id="A0A2G2X035"/>